<proteinExistence type="predicted"/>
<reference evidence="1" key="1">
    <citation type="submission" date="2021-03" db="EMBL/GenBank/DDBJ databases">
        <title>Genomic Encyclopedia of Type Strains, Phase IV (KMG-IV): sequencing the most valuable type-strain genomes for metagenomic binning, comparative biology and taxonomic classification.</title>
        <authorList>
            <person name="Goeker M."/>
        </authorList>
    </citation>
    <scope>NUCLEOTIDE SEQUENCE</scope>
    <source>
        <strain evidence="1">DSM 18131</strain>
    </source>
</reference>
<dbReference type="EMBL" id="JAGGJR010000005">
    <property type="protein sequence ID" value="MBP1873871.1"/>
    <property type="molecule type" value="Genomic_DNA"/>
</dbReference>
<name>A0ACC5SYA2_ENSAD</name>
<comment type="caution">
    <text evidence="1">The sequence shown here is derived from an EMBL/GenBank/DDBJ whole genome shotgun (WGS) entry which is preliminary data.</text>
</comment>
<dbReference type="Proteomes" id="UP000823773">
    <property type="component" value="Unassembled WGS sequence"/>
</dbReference>
<evidence type="ECO:0000313" key="1">
    <source>
        <dbReference type="EMBL" id="MBP1873871.1"/>
    </source>
</evidence>
<protein>
    <submittedName>
        <fullName evidence="1">Uncharacterized protein</fullName>
    </submittedName>
</protein>
<accession>A0ACC5SYA2</accession>
<organism evidence="1 2">
    <name type="scientific">Ensifer adhaerens</name>
    <name type="common">Sinorhizobium morelense</name>
    <dbReference type="NCBI Taxonomy" id="106592"/>
    <lineage>
        <taxon>Bacteria</taxon>
        <taxon>Pseudomonadati</taxon>
        <taxon>Pseudomonadota</taxon>
        <taxon>Alphaproteobacteria</taxon>
        <taxon>Hyphomicrobiales</taxon>
        <taxon>Rhizobiaceae</taxon>
        <taxon>Sinorhizobium/Ensifer group</taxon>
        <taxon>Ensifer</taxon>
    </lineage>
</organism>
<keyword evidence="2" id="KW-1185">Reference proteome</keyword>
<gene>
    <name evidence="1" type="ORF">J2Z19_003590</name>
</gene>
<sequence>MQAVADREYAYFCAVGAFDPTDITNAIGLDPSESWATGEGFFARGHAFRRAQSRWKLNSGLDDTHPLNQHVRSLLDALSPYREGLLHAATMARLQIACVGYYQQSFGWELDFELQKLATALSIGFCFDMYSFGDHHEEIVALREQVCVRSQRP</sequence>
<evidence type="ECO:0000313" key="2">
    <source>
        <dbReference type="Proteomes" id="UP000823773"/>
    </source>
</evidence>